<keyword evidence="2" id="KW-1185">Reference proteome</keyword>
<evidence type="ECO:0000313" key="1">
    <source>
        <dbReference type="EMBL" id="KEK17445.1"/>
    </source>
</evidence>
<organism evidence="1 2">
    <name type="scientific">Bacillus manliponensis</name>
    <dbReference type="NCBI Taxonomy" id="574376"/>
    <lineage>
        <taxon>Bacteria</taxon>
        <taxon>Bacillati</taxon>
        <taxon>Bacillota</taxon>
        <taxon>Bacilli</taxon>
        <taxon>Bacillales</taxon>
        <taxon>Bacillaceae</taxon>
        <taxon>Bacillus</taxon>
        <taxon>Bacillus cereus group</taxon>
    </lineage>
</organism>
<name>A0A073JT43_9BACI</name>
<dbReference type="AlphaFoldDB" id="A0A073JT43"/>
<gene>
    <name evidence="1" type="ORF">BAMA_12830</name>
</gene>
<accession>A0A073JT43</accession>
<dbReference type="Proteomes" id="UP000027822">
    <property type="component" value="Unassembled WGS sequence"/>
</dbReference>
<dbReference type="EMBL" id="JOTN01000028">
    <property type="protein sequence ID" value="KEK17445.1"/>
    <property type="molecule type" value="Genomic_DNA"/>
</dbReference>
<proteinExistence type="predicted"/>
<protein>
    <submittedName>
        <fullName evidence="1">Uncharacterized protein</fullName>
    </submittedName>
</protein>
<sequence>MRYDFKFGYMVDVVYKDEPNVIYTYRYQRISDTNEKGVLSYYERVLNKDVDPDTYPYKHKHEGE</sequence>
<evidence type="ECO:0000313" key="2">
    <source>
        <dbReference type="Proteomes" id="UP000027822"/>
    </source>
</evidence>
<reference evidence="1 2" key="1">
    <citation type="submission" date="2014-06" db="EMBL/GenBank/DDBJ databases">
        <title>Draft genome sequence of Bacillus manliponensis JCM 15802 (MCCC 1A00708).</title>
        <authorList>
            <person name="Lai Q."/>
            <person name="Liu Y."/>
            <person name="Shao Z."/>
        </authorList>
    </citation>
    <scope>NUCLEOTIDE SEQUENCE [LARGE SCALE GENOMIC DNA]</scope>
    <source>
        <strain evidence="1 2">JCM 15802</strain>
    </source>
</reference>
<dbReference type="STRING" id="574376.BAMA_12830"/>
<comment type="caution">
    <text evidence="1">The sequence shown here is derived from an EMBL/GenBank/DDBJ whole genome shotgun (WGS) entry which is preliminary data.</text>
</comment>